<proteinExistence type="inferred from homology"/>
<dbReference type="PROSITE" id="PS00137">
    <property type="entry name" value="SUBTILASE_HIS"/>
    <property type="match status" value="1"/>
</dbReference>
<dbReference type="GO" id="GO:0005615">
    <property type="term" value="C:extracellular space"/>
    <property type="evidence" value="ECO:0007669"/>
    <property type="project" value="TreeGrafter"/>
</dbReference>
<evidence type="ECO:0000256" key="1">
    <source>
        <dbReference type="ARBA" id="ARBA00011073"/>
    </source>
</evidence>
<comment type="caution">
    <text evidence="9">The sequence shown here is derived from an EMBL/GenBank/DDBJ whole genome shotgun (WGS) entry which is preliminary data.</text>
</comment>
<dbReference type="InterPro" id="IPR022398">
    <property type="entry name" value="Peptidase_S8_His-AS"/>
</dbReference>
<feature type="active site" description="Charge relay system" evidence="7">
    <location>
        <position position="491"/>
    </location>
</feature>
<feature type="active site" description="Charge relay system" evidence="7">
    <location>
        <position position="252"/>
    </location>
</feature>
<evidence type="ECO:0000256" key="2">
    <source>
        <dbReference type="ARBA" id="ARBA00022670"/>
    </source>
</evidence>
<dbReference type="GO" id="GO:0004252">
    <property type="term" value="F:serine-type endopeptidase activity"/>
    <property type="evidence" value="ECO:0007669"/>
    <property type="project" value="UniProtKB-UniRule"/>
</dbReference>
<dbReference type="PANTHER" id="PTHR43806">
    <property type="entry name" value="PEPTIDASE S8"/>
    <property type="match status" value="1"/>
</dbReference>
<keyword evidence="4 7" id="KW-0720">Serine protease</keyword>
<dbReference type="Gene3D" id="3.40.50.200">
    <property type="entry name" value="Peptidase S8/S53 domain"/>
    <property type="match status" value="1"/>
</dbReference>
<dbReference type="EC" id="3.4.21.62" evidence="6"/>
<comment type="catalytic activity">
    <reaction evidence="5">
        <text>Hydrolysis of proteins with broad specificity for peptide bonds, and a preference for a large uncharged residue in P1. Hydrolyzes peptide amides.</text>
        <dbReference type="EC" id="3.4.21.62"/>
    </reaction>
</comment>
<organism evidence="9 10">
    <name type="scientific">Tribonema minus</name>
    <dbReference type="NCBI Taxonomy" id="303371"/>
    <lineage>
        <taxon>Eukaryota</taxon>
        <taxon>Sar</taxon>
        <taxon>Stramenopiles</taxon>
        <taxon>Ochrophyta</taxon>
        <taxon>PX clade</taxon>
        <taxon>Xanthophyceae</taxon>
        <taxon>Tribonematales</taxon>
        <taxon>Tribonemataceae</taxon>
        <taxon>Tribonema</taxon>
    </lineage>
</organism>
<dbReference type="InterPro" id="IPR000209">
    <property type="entry name" value="Peptidase_S8/S53_dom"/>
</dbReference>
<dbReference type="PROSITE" id="PS51892">
    <property type="entry name" value="SUBTILASE"/>
    <property type="match status" value="1"/>
</dbReference>
<feature type="active site" description="Charge relay system" evidence="7">
    <location>
        <position position="292"/>
    </location>
</feature>
<dbReference type="InterPro" id="IPR015500">
    <property type="entry name" value="Peptidase_S8_subtilisin-rel"/>
</dbReference>
<keyword evidence="3 7" id="KW-0378">Hydrolase</keyword>
<evidence type="ECO:0000259" key="8">
    <source>
        <dbReference type="Pfam" id="PF00082"/>
    </source>
</evidence>
<reference evidence="9" key="1">
    <citation type="submission" date="2021-02" db="EMBL/GenBank/DDBJ databases">
        <title>First Annotated Genome of the Yellow-green Alga Tribonema minus.</title>
        <authorList>
            <person name="Mahan K.M."/>
        </authorList>
    </citation>
    <scope>NUCLEOTIDE SEQUENCE</scope>
    <source>
        <strain evidence="9">UTEX B ZZ1240</strain>
    </source>
</reference>
<feature type="domain" description="Peptidase S8/S53" evidence="8">
    <location>
        <begin position="250"/>
        <end position="502"/>
    </location>
</feature>
<evidence type="ECO:0000256" key="7">
    <source>
        <dbReference type="PROSITE-ProRule" id="PRU01240"/>
    </source>
</evidence>
<dbReference type="AlphaFoldDB" id="A0A836CEJ1"/>
<comment type="similarity">
    <text evidence="1 7">Belongs to the peptidase S8 family.</text>
</comment>
<evidence type="ECO:0000256" key="6">
    <source>
        <dbReference type="ARBA" id="ARBA00023619"/>
    </source>
</evidence>
<accession>A0A836CEJ1</accession>
<evidence type="ECO:0000313" key="9">
    <source>
        <dbReference type="EMBL" id="KAG5181016.1"/>
    </source>
</evidence>
<evidence type="ECO:0000256" key="3">
    <source>
        <dbReference type="ARBA" id="ARBA00022801"/>
    </source>
</evidence>
<dbReference type="PANTHER" id="PTHR43806:SF11">
    <property type="entry name" value="CEREVISIN-RELATED"/>
    <property type="match status" value="1"/>
</dbReference>
<keyword evidence="2 7" id="KW-0645">Protease</keyword>
<protein>
    <recommendedName>
        <fullName evidence="6">subtilisin</fullName>
        <ecNumber evidence="6">3.4.21.62</ecNumber>
    </recommendedName>
</protein>
<dbReference type="Pfam" id="PF00082">
    <property type="entry name" value="Peptidase_S8"/>
    <property type="match status" value="1"/>
</dbReference>
<dbReference type="InterPro" id="IPR036852">
    <property type="entry name" value="Peptidase_S8/S53_dom_sf"/>
</dbReference>
<evidence type="ECO:0000256" key="4">
    <source>
        <dbReference type="ARBA" id="ARBA00022825"/>
    </source>
</evidence>
<dbReference type="Proteomes" id="UP000664859">
    <property type="component" value="Unassembled WGS sequence"/>
</dbReference>
<dbReference type="PRINTS" id="PR00723">
    <property type="entry name" value="SUBTILISIN"/>
</dbReference>
<keyword evidence="10" id="KW-1185">Reference proteome</keyword>
<dbReference type="GO" id="GO:0006508">
    <property type="term" value="P:proteolysis"/>
    <property type="evidence" value="ECO:0007669"/>
    <property type="project" value="UniProtKB-KW"/>
</dbReference>
<dbReference type="OrthoDB" id="206201at2759"/>
<dbReference type="InterPro" id="IPR050131">
    <property type="entry name" value="Peptidase_S8_subtilisin-like"/>
</dbReference>
<name>A0A836CEJ1_9STRA</name>
<evidence type="ECO:0000313" key="10">
    <source>
        <dbReference type="Proteomes" id="UP000664859"/>
    </source>
</evidence>
<sequence>MAEPARDGRQLATEFPVLRRNLGAECDPRFSPAAAAQRERALWRLLCPRPIGDPAPFCRRARLRPTWRASKGGGESVRAAALITMNAHALLFAICCALSLTGTGATWAVPDSYIVELWPSGAGRSLWEGGSVAEVAADITAQYSKTPGSGAVTNVYDTQDEYGTTIGFASNGLGDPAAIAADPRVQSVSPNFIYSSGGGDGAGGHLRGSRSLAAPFDAEFTPPGVAWVLNGRADTLGSTDCTLIENTAWIVDTGIQPYHPDLQVDAALSVNFVADPITQTVEPGAWDDLNHHGTHVAGTVAAIGGNGVGVVGVCPGAPLAAIRVLDASGSGQGNSITAGLEHVAQNVKKGDVVNFSIWNKGAFAANTALLPDVPEPADINNVLKQHIARINSKGAYFVAIAGNAASRAHWNDWARPGGETQIPDAPDNIYTVAAVSIDPTTATLAGPASFSNWDDTALFPLTEVIEFALPGVNIWSTVPESTYDGTFSGTSMAAPHLSGLILRCSSAGLDFLDFIDTRAPKYQPVGGTHTYGVLGQVIPPPPPA</sequence>
<dbReference type="SUPFAM" id="SSF52743">
    <property type="entry name" value="Subtilisin-like"/>
    <property type="match status" value="1"/>
</dbReference>
<evidence type="ECO:0000256" key="5">
    <source>
        <dbReference type="ARBA" id="ARBA00023529"/>
    </source>
</evidence>
<gene>
    <name evidence="9" type="ORF">JKP88DRAFT_279167</name>
</gene>
<dbReference type="EMBL" id="JAFCMP010000346">
    <property type="protein sequence ID" value="KAG5181016.1"/>
    <property type="molecule type" value="Genomic_DNA"/>
</dbReference>